<dbReference type="InterPro" id="IPR032675">
    <property type="entry name" value="LRR_dom_sf"/>
</dbReference>
<dbReference type="Pfam" id="PF12799">
    <property type="entry name" value="LRR_4"/>
    <property type="match status" value="1"/>
</dbReference>
<feature type="region of interest" description="Disordered" evidence="3">
    <location>
        <begin position="501"/>
        <end position="522"/>
    </location>
</feature>
<evidence type="ECO:0000256" key="1">
    <source>
        <dbReference type="ARBA" id="ARBA00022614"/>
    </source>
</evidence>
<feature type="region of interest" description="Disordered" evidence="3">
    <location>
        <begin position="790"/>
        <end position="825"/>
    </location>
</feature>
<organism evidence="5 6">
    <name type="scientific">Hemibagrus wyckioides</name>
    <dbReference type="NCBI Taxonomy" id="337641"/>
    <lineage>
        <taxon>Eukaryota</taxon>
        <taxon>Metazoa</taxon>
        <taxon>Chordata</taxon>
        <taxon>Craniata</taxon>
        <taxon>Vertebrata</taxon>
        <taxon>Euteleostomi</taxon>
        <taxon>Actinopterygii</taxon>
        <taxon>Neopterygii</taxon>
        <taxon>Teleostei</taxon>
        <taxon>Ostariophysi</taxon>
        <taxon>Siluriformes</taxon>
        <taxon>Bagridae</taxon>
        <taxon>Hemibagrus</taxon>
    </lineage>
</organism>
<dbReference type="EMBL" id="JAHKSW010000005">
    <property type="protein sequence ID" value="KAG7332611.1"/>
    <property type="molecule type" value="Genomic_DNA"/>
</dbReference>
<gene>
    <name evidence="5" type="ORF">KOW79_004445</name>
</gene>
<protein>
    <recommendedName>
        <fullName evidence="4">B3/B4 tRNA-binding domain-containing protein</fullName>
    </recommendedName>
</protein>
<feature type="region of interest" description="Disordered" evidence="3">
    <location>
        <begin position="737"/>
        <end position="771"/>
    </location>
</feature>
<feature type="compositionally biased region" description="Basic and acidic residues" evidence="3">
    <location>
        <begin position="806"/>
        <end position="822"/>
    </location>
</feature>
<evidence type="ECO:0000256" key="3">
    <source>
        <dbReference type="SAM" id="MobiDB-lite"/>
    </source>
</evidence>
<name>A0A9D3P1X9_9TELE</name>
<dbReference type="PROSITE" id="PS51450">
    <property type="entry name" value="LRR"/>
    <property type="match status" value="1"/>
</dbReference>
<feature type="region of interest" description="Disordered" evidence="3">
    <location>
        <begin position="251"/>
        <end position="290"/>
    </location>
</feature>
<dbReference type="Pfam" id="PF23598">
    <property type="entry name" value="LRR_14"/>
    <property type="match status" value="1"/>
</dbReference>
<dbReference type="InterPro" id="IPR005146">
    <property type="entry name" value="B3/B4_tRNA-bd"/>
</dbReference>
<dbReference type="InterPro" id="IPR003591">
    <property type="entry name" value="Leu-rich_rpt_typical-subtyp"/>
</dbReference>
<dbReference type="SUPFAM" id="SSF52058">
    <property type="entry name" value="L domain-like"/>
    <property type="match status" value="1"/>
</dbReference>
<dbReference type="Gene3D" id="3.50.40.10">
    <property type="entry name" value="Phenylalanyl-trna Synthetase, Chain B, domain 3"/>
    <property type="match status" value="1"/>
</dbReference>
<reference evidence="5 6" key="1">
    <citation type="submission" date="2021-06" db="EMBL/GenBank/DDBJ databases">
        <title>Chromosome-level genome assembly of the red-tail catfish (Hemibagrus wyckioides).</title>
        <authorList>
            <person name="Shao F."/>
        </authorList>
    </citation>
    <scope>NUCLEOTIDE SEQUENCE [LARGE SCALE GENOMIC DNA]</scope>
    <source>
        <strain evidence="5">EC202008001</strain>
        <tissue evidence="5">Blood</tissue>
    </source>
</reference>
<dbReference type="PANTHER" id="PTHR10947">
    <property type="entry name" value="PHENYLALANYL-TRNA SYNTHETASE BETA CHAIN AND LEUCINE-RICH REPEAT-CONTAINING PROTEIN 47"/>
    <property type="match status" value="1"/>
</dbReference>
<dbReference type="GO" id="GO:0006432">
    <property type="term" value="P:phenylalanyl-tRNA aminoacylation"/>
    <property type="evidence" value="ECO:0007669"/>
    <property type="project" value="InterPro"/>
</dbReference>
<dbReference type="InterPro" id="IPR020825">
    <property type="entry name" value="Phe-tRNA_synthase-like_B3/B4"/>
</dbReference>
<dbReference type="Gene3D" id="3.80.10.10">
    <property type="entry name" value="Ribonuclease Inhibitor"/>
    <property type="match status" value="2"/>
</dbReference>
<dbReference type="PRINTS" id="PR00019">
    <property type="entry name" value="LEURICHRPT"/>
</dbReference>
<feature type="compositionally biased region" description="Basic and acidic residues" evidence="3">
    <location>
        <begin position="280"/>
        <end position="290"/>
    </location>
</feature>
<dbReference type="GO" id="GO:0003723">
    <property type="term" value="F:RNA binding"/>
    <property type="evidence" value="ECO:0007669"/>
    <property type="project" value="InterPro"/>
</dbReference>
<evidence type="ECO:0000259" key="4">
    <source>
        <dbReference type="SMART" id="SM00873"/>
    </source>
</evidence>
<feature type="domain" description="B3/B4 tRNA-binding" evidence="4">
    <location>
        <begin position="322"/>
        <end position="498"/>
    </location>
</feature>
<dbReference type="AlphaFoldDB" id="A0A9D3P1X9"/>
<keyword evidence="1" id="KW-0433">Leucine-rich repeat</keyword>
<dbReference type="InterPro" id="IPR055414">
    <property type="entry name" value="LRR_R13L4/SHOC2-like"/>
</dbReference>
<dbReference type="Proteomes" id="UP000824219">
    <property type="component" value="Linkage Group LG05"/>
</dbReference>
<evidence type="ECO:0000256" key="2">
    <source>
        <dbReference type="ARBA" id="ARBA00022737"/>
    </source>
</evidence>
<sequence length="875" mass="97552">MAAENLAVWTEIEKAEKENRRELVLHGAAVDEKIKTSGGIHLRLYTLNLLNYLEISQCPSLRELHENIRNLSHLQSLILCRNKISAVPKSIGELKSLKVLDLSVNELQALPEEICSLSELTTLNVSCNSIAALPDGLSRCTKLSSINVGKNALVCLPEDLCSSKLELLNTVIASENSIEQLSTDIHNLLALKVLDLSNNKLSEIPFELADCPKLKDINFKGNKLKDKRLEKMVNGCQTKSVLDYLRVGGRGKGKGKQLDADGAEQSDRNRNVSKKKNAAKQRDKKGEEDAMDELKKMVVKILHISDSPSAMTVKVSTQVKDVRPYIVCCIVKGMNLKPGNALKRFLAAQTKLHDDICGKRTTATIATHDLSSLKGPLQYDARPPDVLRIVPLGRKEMKAGDLLKMLQQEADEQRKQKKRQNVSGLHKYLQLLDGKDHYPCLVDTDGHVISFPPITNSERTKIKKTTRELFLEVTSSTSLQTCKDVMDVLIIKMAELNKFTSDNREDPCSDDEADSASNPATDGLASAELSVVQVKVVDEEGNLKVLYPSKTDLTSDVRHLTIIRKQAWDRKTRWTWNGPDEDLEVQAGRFKQLDSAKEGSHSAYRFAPVTLNGSSQIQEKQSSKAQDFILKPRQVVLQNTQEDETKEDDVNALVTSNSLPPICGLRVGTVRGAKSCISSQHALETGKKAGVSSNGARSVRTLICRQKERAQLTSTVDMICRSLAPFRVTECTQDSQSPLLRREEKKRAWMKPSAMTPTPSRGHLGLDKKNLSSNDSGVITKRIKDSVSACDTKRHSQHLSDSAIETESHSSHMKREEERNQGMEDEEEVYYTTKMIAEWISRVNASLFSPFKDELDKTHLKEEDVDTIKIIYGQD</sequence>
<dbReference type="SMART" id="SM00364">
    <property type="entry name" value="LRR_BAC"/>
    <property type="match status" value="5"/>
</dbReference>
<dbReference type="GO" id="GO:0004826">
    <property type="term" value="F:phenylalanine-tRNA ligase activity"/>
    <property type="evidence" value="ECO:0007669"/>
    <property type="project" value="InterPro"/>
</dbReference>
<accession>A0A9D3P1X9</accession>
<evidence type="ECO:0000313" key="5">
    <source>
        <dbReference type="EMBL" id="KAG7332611.1"/>
    </source>
</evidence>
<dbReference type="SMART" id="SM00873">
    <property type="entry name" value="B3_4"/>
    <property type="match status" value="1"/>
</dbReference>
<dbReference type="InterPro" id="IPR045060">
    <property type="entry name" value="Phe-tRNA-ligase_IIc_bsu"/>
</dbReference>
<proteinExistence type="predicted"/>
<comment type="caution">
    <text evidence="5">The sequence shown here is derived from an EMBL/GenBank/DDBJ whole genome shotgun (WGS) entry which is preliminary data.</text>
</comment>
<dbReference type="PANTHER" id="PTHR10947:SF3">
    <property type="entry name" value="LEUCINE-RICH REPEAT-CONTAINING PROTEIN 47"/>
    <property type="match status" value="1"/>
</dbReference>
<keyword evidence="6" id="KW-1185">Reference proteome</keyword>
<dbReference type="SMART" id="SM00369">
    <property type="entry name" value="LRR_TYP"/>
    <property type="match status" value="5"/>
</dbReference>
<evidence type="ECO:0000313" key="6">
    <source>
        <dbReference type="Proteomes" id="UP000824219"/>
    </source>
</evidence>
<dbReference type="InterPro" id="IPR025875">
    <property type="entry name" value="Leu-rich_rpt_4"/>
</dbReference>
<keyword evidence="2" id="KW-0677">Repeat</keyword>
<dbReference type="InterPro" id="IPR001611">
    <property type="entry name" value="Leu-rich_rpt"/>
</dbReference>
<dbReference type="OrthoDB" id="67933at2759"/>